<feature type="region of interest" description="Disordered" evidence="1">
    <location>
        <begin position="29"/>
        <end position="64"/>
    </location>
</feature>
<feature type="transmembrane region" description="Helical" evidence="2">
    <location>
        <begin position="6"/>
        <end position="23"/>
    </location>
</feature>
<protein>
    <submittedName>
        <fullName evidence="3">Uncharacterized protein</fullName>
    </submittedName>
</protein>
<dbReference type="EMBL" id="CP023344">
    <property type="protein sequence ID" value="ATC64256.1"/>
    <property type="molecule type" value="Genomic_DNA"/>
</dbReference>
<dbReference type="KEGG" id="vbh:CMV30_09980"/>
<organism evidence="3 4">
    <name type="scientific">Nibricoccus aquaticus</name>
    <dbReference type="NCBI Taxonomy" id="2576891"/>
    <lineage>
        <taxon>Bacteria</taxon>
        <taxon>Pseudomonadati</taxon>
        <taxon>Verrucomicrobiota</taxon>
        <taxon>Opitutia</taxon>
        <taxon>Opitutales</taxon>
        <taxon>Opitutaceae</taxon>
        <taxon>Nibricoccus</taxon>
    </lineage>
</organism>
<reference evidence="3 4" key="1">
    <citation type="submission" date="2017-09" db="EMBL/GenBank/DDBJ databases">
        <title>Complete genome sequence of Verrucomicrobial strain HZ-65, isolated from freshwater.</title>
        <authorList>
            <person name="Choi A."/>
        </authorList>
    </citation>
    <scope>NUCLEOTIDE SEQUENCE [LARGE SCALE GENOMIC DNA]</scope>
    <source>
        <strain evidence="3 4">HZ-65</strain>
    </source>
</reference>
<gene>
    <name evidence="3" type="ORF">CMV30_09980</name>
</gene>
<dbReference type="AlphaFoldDB" id="A0A290QDC8"/>
<keyword evidence="2" id="KW-1133">Transmembrane helix</keyword>
<sequence length="210" mass="22917">MEWITDHVLQIIIALAAAIAAYINNRKKAQDGEPADFDGDGIPDNRRGQYEPAGMDMEEADRTRRVQEEIRRKIAERRAGGGQQVPPLVAPRPVAPSPIPEVIRRRFEAPVAPPPLPQKMSAGAQADRDEEVLARQRGLDEQMRQLEARRAEHKRQAAQAAAPMSSSAAYQTVAVAKAGGAELLADLRAPGGARRAWILREVLGTPVGMK</sequence>
<dbReference type="Proteomes" id="UP000217265">
    <property type="component" value="Chromosome"/>
</dbReference>
<name>A0A290QDC8_9BACT</name>
<keyword evidence="4" id="KW-1185">Reference proteome</keyword>
<evidence type="ECO:0000313" key="4">
    <source>
        <dbReference type="Proteomes" id="UP000217265"/>
    </source>
</evidence>
<dbReference type="RefSeq" id="WP_096055888.1">
    <property type="nucleotide sequence ID" value="NZ_CP023344.1"/>
</dbReference>
<evidence type="ECO:0000256" key="2">
    <source>
        <dbReference type="SAM" id="Phobius"/>
    </source>
</evidence>
<keyword evidence="2" id="KW-0812">Transmembrane</keyword>
<evidence type="ECO:0000313" key="3">
    <source>
        <dbReference type="EMBL" id="ATC64256.1"/>
    </source>
</evidence>
<evidence type="ECO:0000256" key="1">
    <source>
        <dbReference type="SAM" id="MobiDB-lite"/>
    </source>
</evidence>
<keyword evidence="2" id="KW-0472">Membrane</keyword>
<accession>A0A290QDC8</accession>
<proteinExistence type="predicted"/>